<dbReference type="OrthoDB" id="4535652at2"/>
<feature type="signal peptide" evidence="2">
    <location>
        <begin position="1"/>
        <end position="19"/>
    </location>
</feature>
<dbReference type="InterPro" id="IPR026444">
    <property type="entry name" value="Secre_tail"/>
</dbReference>
<dbReference type="Proteomes" id="UP000198596">
    <property type="component" value="Unassembled WGS sequence"/>
</dbReference>
<organism evidence="5 6">
    <name type="scientific">Flavobacterium xueshanense</name>
    <dbReference type="NCBI Taxonomy" id="935223"/>
    <lineage>
        <taxon>Bacteria</taxon>
        <taxon>Pseudomonadati</taxon>
        <taxon>Bacteroidota</taxon>
        <taxon>Flavobacteriia</taxon>
        <taxon>Flavobacteriales</taxon>
        <taxon>Flavobacteriaceae</taxon>
        <taxon>Flavobacterium</taxon>
    </lineage>
</organism>
<dbReference type="Pfam" id="PF19408">
    <property type="entry name" value="PKD_6"/>
    <property type="match status" value="1"/>
</dbReference>
<evidence type="ECO:0000313" key="6">
    <source>
        <dbReference type="Proteomes" id="UP000198596"/>
    </source>
</evidence>
<evidence type="ECO:0000259" key="4">
    <source>
        <dbReference type="Pfam" id="PF19408"/>
    </source>
</evidence>
<keyword evidence="6" id="KW-1185">Reference proteome</keyword>
<dbReference type="RefSeq" id="WP_091202685.1">
    <property type="nucleotide sequence ID" value="NZ_FONQ01000001.1"/>
</dbReference>
<name>A0A1I1Z1H7_9FLAO</name>
<dbReference type="AlphaFoldDB" id="A0A1I1Z1H7"/>
<sequence>MKKITFLLFAFLFSIFSNAQQDINTTFATQMNTVFGSLDKTKIPHGILLDYGMEFTNVPAYNGTLTDSTYSDKSSLNQIYNTLLSSRVREVSTAWITPTEYDNRWNGNRSIGVIALSGLYFKYAQFADNALTTNKIMLSNNKFYDKVINGVWQNPYQELQTFAMAAPIKQYDELTMQVKIPSNIFISNYQNLITSIQIDFDNGQGYVTVTYNQNITVNYTTYGTKIWKYKLNLSNGTALYNQSRMKIGKNQVNGQTGPPVPPPCQTCRISPTESPISITAAIPYLGGLGTVKLTIDYAGDPSQGLKRPLIVAEGFDLGVVLNPEKAYGNNTYSGTFQPSLLESGVELKNLLYEDYKQYDIVYVDWNNGVDYMQRNAYALEAVIKYVNDRKVLSGSTTKNVVLGQSMGGVIARYALADMEQRGENHQTSLFISHDAPQQGANIPISFQYMFRHLKSQYVKSPLLLYGGEVYLPMNTDTQPVSSYLSILDAPASKQLIGNFVNSNYAIDNWENTSFYDELKGKGLANSGGYPLQCRNIAISNGSECGTTQNFNPGDDLVNIQLNKGLSFWGDLFSLIYNPLGGYIGGTFVDSDLYGVAVLGLFPGHSKYNVDFKAKSLYDTSGNEIYKGRMSYTKKILWVLNVTVDITNVTKNQPLGILPFDTYGGGYFDTNTLAGTVNSPNLIIKDRFGFIPTASALDIGKRNITLIDEDYKKSYVGAIPLVSPKNSPFANFVTDFDIVNPNAHNKQHISFNPRNGKWLASELNALSNPYTNPELANCSFMCSGNSASQITGNDAVCGTSVFSVPSGADSYNWSITEGGYLANLTGNNTSTVTLTINNGSGYVTLQVIYGNAICGGITITKRIWVGAPQITGLICPNQSTICSGTFCQQELGLPSFDLTNNVEASVIGMTDLEIGEKTNWEWERINANIVIAQDTRGNEIYIAPNYIGQTGVRVRAKNNCGWSEWSELYFEVVDCSNNLMRLSEDEKTFLVYPNPSNEKVNIDLRDANNLPEKNAKISGELFDIMGKSKAKIQIKDNRASFFVSGLNKGVYVLKIYINGKIESHQIGVK</sequence>
<gene>
    <name evidence="5" type="ORF">SAMN04488131_101217</name>
</gene>
<dbReference type="EMBL" id="FONQ01000001">
    <property type="protein sequence ID" value="SFE25704.1"/>
    <property type="molecule type" value="Genomic_DNA"/>
</dbReference>
<reference evidence="6" key="1">
    <citation type="submission" date="2016-10" db="EMBL/GenBank/DDBJ databases">
        <authorList>
            <person name="Varghese N."/>
            <person name="Submissions S."/>
        </authorList>
    </citation>
    <scope>NUCLEOTIDE SEQUENCE [LARGE SCALE GENOMIC DNA]</scope>
    <source>
        <strain evidence="6">CGMCC 1.9227</strain>
    </source>
</reference>
<feature type="domain" description="PKD-like" evidence="4">
    <location>
        <begin position="786"/>
        <end position="855"/>
    </location>
</feature>
<keyword evidence="1 2" id="KW-0732">Signal</keyword>
<dbReference type="InterPro" id="IPR029058">
    <property type="entry name" value="AB_hydrolase_fold"/>
</dbReference>
<dbReference type="Pfam" id="PF18962">
    <property type="entry name" value="Por_Secre_tail"/>
    <property type="match status" value="1"/>
</dbReference>
<accession>A0A1I1Z1H7</accession>
<protein>
    <submittedName>
        <fullName evidence="5">Por secretion system C-terminal sorting domain-containing protein</fullName>
    </submittedName>
</protein>
<evidence type="ECO:0000259" key="3">
    <source>
        <dbReference type="Pfam" id="PF18962"/>
    </source>
</evidence>
<dbReference type="NCBIfam" id="TIGR04183">
    <property type="entry name" value="Por_Secre_tail"/>
    <property type="match status" value="1"/>
</dbReference>
<dbReference type="SUPFAM" id="SSF53474">
    <property type="entry name" value="alpha/beta-Hydrolases"/>
    <property type="match status" value="1"/>
</dbReference>
<dbReference type="Gene3D" id="3.40.50.1820">
    <property type="entry name" value="alpha/beta hydrolase"/>
    <property type="match status" value="1"/>
</dbReference>
<evidence type="ECO:0000256" key="1">
    <source>
        <dbReference type="ARBA" id="ARBA00022729"/>
    </source>
</evidence>
<feature type="domain" description="Secretion system C-terminal sorting" evidence="3">
    <location>
        <begin position="990"/>
        <end position="1059"/>
    </location>
</feature>
<feature type="chain" id="PRO_5011755933" evidence="2">
    <location>
        <begin position="20"/>
        <end position="1068"/>
    </location>
</feature>
<evidence type="ECO:0000313" key="5">
    <source>
        <dbReference type="EMBL" id="SFE25704.1"/>
    </source>
</evidence>
<dbReference type="InterPro" id="IPR045829">
    <property type="entry name" value="PKD_6"/>
</dbReference>
<evidence type="ECO:0000256" key="2">
    <source>
        <dbReference type="SAM" id="SignalP"/>
    </source>
</evidence>
<proteinExistence type="predicted"/>